<dbReference type="AlphaFoldDB" id="A0A0P7C623"/>
<keyword evidence="2" id="KW-0326">Glycosidase</keyword>
<keyword evidence="1 5" id="KW-0378">Hydrolase</keyword>
<dbReference type="OrthoDB" id="9797882at2"/>
<evidence type="ECO:0000259" key="4">
    <source>
        <dbReference type="Pfam" id="PF01156"/>
    </source>
</evidence>
<keyword evidence="3" id="KW-0732">Signal</keyword>
<evidence type="ECO:0000313" key="5">
    <source>
        <dbReference type="EMBL" id="KPM48802.1"/>
    </source>
</evidence>
<feature type="chain" id="PRO_5006136619" evidence="3">
    <location>
        <begin position="19"/>
        <end position="331"/>
    </location>
</feature>
<dbReference type="PANTHER" id="PTHR12304:SF4">
    <property type="entry name" value="URIDINE NUCLEOSIDASE"/>
    <property type="match status" value="1"/>
</dbReference>
<dbReference type="SUPFAM" id="SSF53590">
    <property type="entry name" value="Nucleoside hydrolase"/>
    <property type="match status" value="1"/>
</dbReference>
<dbReference type="STRING" id="1605367.AFM12_09505"/>
<comment type="caution">
    <text evidence="5">The sequence shown here is derived from an EMBL/GenBank/DDBJ whole genome shotgun (WGS) entry which is preliminary data.</text>
</comment>
<reference evidence="5 6" key="1">
    <citation type="submission" date="2015-07" db="EMBL/GenBank/DDBJ databases">
        <title>The draft genome sequence of Leadbetterella sp. JN14-9.</title>
        <authorList>
            <person name="Liu Y."/>
            <person name="Du J."/>
            <person name="Shao Z."/>
        </authorList>
    </citation>
    <scope>NUCLEOTIDE SEQUENCE [LARGE SCALE GENOMIC DNA]</scope>
    <source>
        <strain evidence="5 6">JN14-9</strain>
    </source>
</reference>
<dbReference type="Proteomes" id="UP000050454">
    <property type="component" value="Unassembled WGS sequence"/>
</dbReference>
<dbReference type="PANTHER" id="PTHR12304">
    <property type="entry name" value="INOSINE-URIDINE PREFERRING NUCLEOSIDE HYDROLASE"/>
    <property type="match status" value="1"/>
</dbReference>
<gene>
    <name evidence="5" type="ORF">AFM12_09505</name>
</gene>
<evidence type="ECO:0000256" key="3">
    <source>
        <dbReference type="SAM" id="SignalP"/>
    </source>
</evidence>
<evidence type="ECO:0000256" key="2">
    <source>
        <dbReference type="ARBA" id="ARBA00023295"/>
    </source>
</evidence>
<dbReference type="Gene3D" id="3.90.245.10">
    <property type="entry name" value="Ribonucleoside hydrolase-like"/>
    <property type="match status" value="1"/>
</dbReference>
<sequence length="331" mass="36737">MPFRIIASLLLLSFIACTAPEQEHSKLTVIFDTDANNELDDQHALAYLLSNGDVFDLKGVTVNATKSGGNIDEQYKEAERILTLYNLSGKVPLLKGANASLPEIDSLPQDGYEAIDFMIEKANEGPLTIVAVGKLTTVALAVKKDSSFAKKVKLVWLGSNYPEPGEYNQDNDTTALNYLLNSSIPFEMVTVRYGKPSGSAAVLAYQSEINSKMQGLGPKADQSITGRHGGTFNSFGDYSINLFEHIHYDGTPKARSLFDMVAVAVLKNNAWGEQKQIPAPILMDNQWQERPENNRKITIWGNFKRDEIMADFFDSMENYELVSTQKMEPNH</sequence>
<accession>A0A0P7C623</accession>
<dbReference type="InterPro" id="IPR036452">
    <property type="entry name" value="Ribo_hydro-like"/>
</dbReference>
<dbReference type="Pfam" id="PF01156">
    <property type="entry name" value="IU_nuc_hydro"/>
    <property type="match status" value="1"/>
</dbReference>
<evidence type="ECO:0000313" key="6">
    <source>
        <dbReference type="Proteomes" id="UP000050454"/>
    </source>
</evidence>
<evidence type="ECO:0000256" key="1">
    <source>
        <dbReference type="ARBA" id="ARBA00022801"/>
    </source>
</evidence>
<protein>
    <submittedName>
        <fullName evidence="5">Nucleoside hydrolase</fullName>
    </submittedName>
</protein>
<proteinExistence type="predicted"/>
<feature type="signal peptide" evidence="3">
    <location>
        <begin position="1"/>
        <end position="18"/>
    </location>
</feature>
<dbReference type="PROSITE" id="PS51257">
    <property type="entry name" value="PROKAR_LIPOPROTEIN"/>
    <property type="match status" value="1"/>
</dbReference>
<dbReference type="GO" id="GO:0008477">
    <property type="term" value="F:purine nucleosidase activity"/>
    <property type="evidence" value="ECO:0007669"/>
    <property type="project" value="TreeGrafter"/>
</dbReference>
<dbReference type="InterPro" id="IPR001910">
    <property type="entry name" value="Inosine/uridine_hydrolase_dom"/>
</dbReference>
<keyword evidence="6" id="KW-1185">Reference proteome</keyword>
<dbReference type="EMBL" id="LGTQ01000006">
    <property type="protein sequence ID" value="KPM48802.1"/>
    <property type="molecule type" value="Genomic_DNA"/>
</dbReference>
<dbReference type="RefSeq" id="WP_055147165.1">
    <property type="nucleotide sequence ID" value="NZ_JXSZ01000006.1"/>
</dbReference>
<dbReference type="GO" id="GO:0006152">
    <property type="term" value="P:purine nucleoside catabolic process"/>
    <property type="evidence" value="ECO:0007669"/>
    <property type="project" value="TreeGrafter"/>
</dbReference>
<name>A0A0P7C623_9BACT</name>
<dbReference type="GO" id="GO:0005829">
    <property type="term" value="C:cytosol"/>
    <property type="evidence" value="ECO:0007669"/>
    <property type="project" value="TreeGrafter"/>
</dbReference>
<feature type="domain" description="Inosine/uridine-preferring nucleoside hydrolase" evidence="4">
    <location>
        <begin position="29"/>
        <end position="272"/>
    </location>
</feature>
<organism evidence="5 6">
    <name type="scientific">Jiulongibacter sediminis</name>
    <dbReference type="NCBI Taxonomy" id="1605367"/>
    <lineage>
        <taxon>Bacteria</taxon>
        <taxon>Pseudomonadati</taxon>
        <taxon>Bacteroidota</taxon>
        <taxon>Cytophagia</taxon>
        <taxon>Cytophagales</taxon>
        <taxon>Leadbetterellaceae</taxon>
        <taxon>Jiulongibacter</taxon>
    </lineage>
</organism>
<dbReference type="InterPro" id="IPR023186">
    <property type="entry name" value="IUNH"/>
</dbReference>